<dbReference type="OMA" id="PDDDHME"/>
<name>T0R9S7_SAPDV</name>
<evidence type="ECO:0008006" key="8">
    <source>
        <dbReference type="Google" id="ProtNLM"/>
    </source>
</evidence>
<dbReference type="InterPro" id="IPR017930">
    <property type="entry name" value="Myb_dom"/>
</dbReference>
<dbReference type="CDD" id="cd00167">
    <property type="entry name" value="SANT"/>
    <property type="match status" value="1"/>
</dbReference>
<keyword evidence="2" id="KW-0804">Transcription</keyword>
<dbReference type="EMBL" id="JH767235">
    <property type="protein sequence ID" value="EQC26272.1"/>
    <property type="molecule type" value="Genomic_DNA"/>
</dbReference>
<feature type="domain" description="HTH myb-type" evidence="5">
    <location>
        <begin position="21"/>
        <end position="76"/>
    </location>
</feature>
<dbReference type="GeneID" id="19956586"/>
<evidence type="ECO:0000256" key="1">
    <source>
        <dbReference type="ARBA" id="ARBA00023015"/>
    </source>
</evidence>
<dbReference type="AlphaFoldDB" id="T0R9S7"/>
<evidence type="ECO:0000313" key="7">
    <source>
        <dbReference type="Proteomes" id="UP000030762"/>
    </source>
</evidence>
<dbReference type="Proteomes" id="UP000030762">
    <property type="component" value="Unassembled WGS sequence"/>
</dbReference>
<gene>
    <name evidence="6" type="ORF">SDRG_15859</name>
</gene>
<feature type="domain" description="Myb-like" evidence="4">
    <location>
        <begin position="21"/>
        <end position="72"/>
    </location>
</feature>
<accession>T0R9S7</accession>
<evidence type="ECO:0000259" key="4">
    <source>
        <dbReference type="PROSITE" id="PS50090"/>
    </source>
</evidence>
<protein>
    <recommendedName>
        <fullName evidence="8">HTH myb-type domain-containing protein</fullName>
    </recommendedName>
</protein>
<proteinExistence type="predicted"/>
<dbReference type="OrthoDB" id="69594at2759"/>
<evidence type="ECO:0000259" key="5">
    <source>
        <dbReference type="PROSITE" id="PS51294"/>
    </source>
</evidence>
<dbReference type="RefSeq" id="XP_008620267.1">
    <property type="nucleotide sequence ID" value="XM_008622045.1"/>
</dbReference>
<sequence length="152" mass="17149">MMYFLPLKALPPRKPRTSKLSATTVTGAWSPAEHKRFLVALEKFPNGPWKTIAAHVGTRTPRQAQTHAQKYREKLVRKLRCPTNNGNGCMMRLVKDEMASLPDDDHMELETSTPLKLEASSADLRPLVCSTDDTALLSFDDCLDFFIREMDA</sequence>
<dbReference type="PANTHER" id="PTHR12802:SF155">
    <property type="entry name" value="DEUBIQUITINASE MYSM1"/>
    <property type="match status" value="1"/>
</dbReference>
<keyword evidence="3" id="KW-0539">Nucleus</keyword>
<dbReference type="GO" id="GO:0003677">
    <property type="term" value="F:DNA binding"/>
    <property type="evidence" value="ECO:0007669"/>
    <property type="project" value="InterPro"/>
</dbReference>
<dbReference type="PROSITE" id="PS51294">
    <property type="entry name" value="HTH_MYB"/>
    <property type="match status" value="1"/>
</dbReference>
<dbReference type="SMART" id="SM00717">
    <property type="entry name" value="SANT"/>
    <property type="match status" value="1"/>
</dbReference>
<keyword evidence="7" id="KW-1185">Reference proteome</keyword>
<reference evidence="6 7" key="1">
    <citation type="submission" date="2012-04" db="EMBL/GenBank/DDBJ databases">
        <title>The Genome Sequence of Saprolegnia declina VS20.</title>
        <authorList>
            <consortium name="The Broad Institute Genome Sequencing Platform"/>
            <person name="Russ C."/>
            <person name="Nusbaum C."/>
            <person name="Tyler B."/>
            <person name="van West P."/>
            <person name="Dieguez-Uribeondo J."/>
            <person name="de Bruijn I."/>
            <person name="Tripathy S."/>
            <person name="Jiang R."/>
            <person name="Young S.K."/>
            <person name="Zeng Q."/>
            <person name="Gargeya S."/>
            <person name="Fitzgerald M."/>
            <person name="Haas B."/>
            <person name="Abouelleil A."/>
            <person name="Alvarado L."/>
            <person name="Arachchi H.M."/>
            <person name="Berlin A."/>
            <person name="Chapman S.B."/>
            <person name="Goldberg J."/>
            <person name="Griggs A."/>
            <person name="Gujja S."/>
            <person name="Hansen M."/>
            <person name="Howarth C."/>
            <person name="Imamovic A."/>
            <person name="Larimer J."/>
            <person name="McCowen C."/>
            <person name="Montmayeur A."/>
            <person name="Murphy C."/>
            <person name="Neiman D."/>
            <person name="Pearson M."/>
            <person name="Priest M."/>
            <person name="Roberts A."/>
            <person name="Saif S."/>
            <person name="Shea T."/>
            <person name="Sisk P."/>
            <person name="Sykes S."/>
            <person name="Wortman J."/>
            <person name="Nusbaum C."/>
            <person name="Birren B."/>
        </authorList>
    </citation>
    <scope>NUCLEOTIDE SEQUENCE [LARGE SCALE GENOMIC DNA]</scope>
    <source>
        <strain evidence="6 7">VS20</strain>
    </source>
</reference>
<dbReference type="Gene3D" id="1.10.10.60">
    <property type="entry name" value="Homeodomain-like"/>
    <property type="match status" value="1"/>
</dbReference>
<dbReference type="VEuPathDB" id="FungiDB:SDRG_15859"/>
<evidence type="ECO:0000256" key="2">
    <source>
        <dbReference type="ARBA" id="ARBA00023163"/>
    </source>
</evidence>
<dbReference type="InterPro" id="IPR001005">
    <property type="entry name" value="SANT/Myb"/>
</dbReference>
<keyword evidence="1" id="KW-0805">Transcription regulation</keyword>
<dbReference type="Pfam" id="PF00249">
    <property type="entry name" value="Myb_DNA-binding"/>
    <property type="match status" value="1"/>
</dbReference>
<dbReference type="NCBIfam" id="TIGR01557">
    <property type="entry name" value="myb_SHAQKYF"/>
    <property type="match status" value="1"/>
</dbReference>
<evidence type="ECO:0000313" key="6">
    <source>
        <dbReference type="EMBL" id="EQC26272.1"/>
    </source>
</evidence>
<dbReference type="InParanoid" id="T0R9S7"/>
<dbReference type="eggNOG" id="ENOG502S6N2">
    <property type="taxonomic scope" value="Eukaryota"/>
</dbReference>
<organism evidence="6 7">
    <name type="scientific">Saprolegnia diclina (strain VS20)</name>
    <dbReference type="NCBI Taxonomy" id="1156394"/>
    <lineage>
        <taxon>Eukaryota</taxon>
        <taxon>Sar</taxon>
        <taxon>Stramenopiles</taxon>
        <taxon>Oomycota</taxon>
        <taxon>Saprolegniomycetes</taxon>
        <taxon>Saprolegniales</taxon>
        <taxon>Saprolegniaceae</taxon>
        <taxon>Saprolegnia</taxon>
    </lineage>
</organism>
<dbReference type="SUPFAM" id="SSF46689">
    <property type="entry name" value="Homeodomain-like"/>
    <property type="match status" value="1"/>
</dbReference>
<evidence type="ECO:0000256" key="3">
    <source>
        <dbReference type="ARBA" id="ARBA00023242"/>
    </source>
</evidence>
<dbReference type="InterPro" id="IPR006447">
    <property type="entry name" value="Myb_dom_plants"/>
</dbReference>
<dbReference type="InterPro" id="IPR009057">
    <property type="entry name" value="Homeodomain-like_sf"/>
</dbReference>
<dbReference type="PANTHER" id="PTHR12802">
    <property type="entry name" value="SWI/SNF COMPLEX-RELATED"/>
    <property type="match status" value="1"/>
</dbReference>
<dbReference type="PROSITE" id="PS50090">
    <property type="entry name" value="MYB_LIKE"/>
    <property type="match status" value="1"/>
</dbReference>